<accession>A0A147I3H0</accession>
<feature type="domain" description="HNH nuclease" evidence="2">
    <location>
        <begin position="36"/>
        <end position="89"/>
    </location>
</feature>
<dbReference type="Pfam" id="PF01844">
    <property type="entry name" value="HNH"/>
    <property type="match status" value="1"/>
</dbReference>
<dbReference type="Proteomes" id="UP000074310">
    <property type="component" value="Unassembled WGS sequence"/>
</dbReference>
<evidence type="ECO:0000313" key="3">
    <source>
        <dbReference type="EMBL" id="KTT72628.1"/>
    </source>
</evidence>
<dbReference type="AlphaFoldDB" id="A0A147I3H0"/>
<evidence type="ECO:0000256" key="1">
    <source>
        <dbReference type="SAM" id="MobiDB-lite"/>
    </source>
</evidence>
<dbReference type="GO" id="GO:0004519">
    <property type="term" value="F:endonuclease activity"/>
    <property type="evidence" value="ECO:0007669"/>
    <property type="project" value="InterPro"/>
</dbReference>
<dbReference type="EMBL" id="LDTB01000025">
    <property type="protein sequence ID" value="KTT72628.1"/>
    <property type="molecule type" value="Genomic_DNA"/>
</dbReference>
<keyword evidence="4" id="KW-1185">Reference proteome</keyword>
<evidence type="ECO:0000259" key="2">
    <source>
        <dbReference type="SMART" id="SM00507"/>
    </source>
</evidence>
<dbReference type="InterPro" id="IPR003615">
    <property type="entry name" value="HNH_nuc"/>
</dbReference>
<dbReference type="RefSeq" id="WP_058755548.1">
    <property type="nucleotide sequence ID" value="NZ_LDTB01000025.1"/>
</dbReference>
<dbReference type="GO" id="GO:0003676">
    <property type="term" value="F:nucleic acid binding"/>
    <property type="evidence" value="ECO:0007669"/>
    <property type="project" value="InterPro"/>
</dbReference>
<organism evidence="3 4">
    <name type="scientific">Sphingomonas endophytica</name>
    <dbReference type="NCBI Taxonomy" id="869719"/>
    <lineage>
        <taxon>Bacteria</taxon>
        <taxon>Pseudomonadati</taxon>
        <taxon>Pseudomonadota</taxon>
        <taxon>Alphaproteobacteria</taxon>
        <taxon>Sphingomonadales</taxon>
        <taxon>Sphingomonadaceae</taxon>
        <taxon>Sphingomonas</taxon>
    </lineage>
</organism>
<comment type="caution">
    <text evidence="3">The sequence shown here is derived from an EMBL/GenBank/DDBJ whole genome shotgun (WGS) entry which is preliminary data.</text>
</comment>
<dbReference type="SMART" id="SM00507">
    <property type="entry name" value="HNHc"/>
    <property type="match status" value="1"/>
</dbReference>
<dbReference type="PATRIC" id="fig|869719.3.peg.1382"/>
<sequence>MPWQPPVLGGVPAKRRKWAPPIGQPDRRKRGRAGQRDRAQVLAEEPLCRLCLARGDESPTEEVDHIKPLSRGGRDDRANKQGLCIPCHRAKTRAEDAQRRAADPDI</sequence>
<name>A0A147I3H0_9SPHN</name>
<feature type="region of interest" description="Disordered" evidence="1">
    <location>
        <begin position="1"/>
        <end position="39"/>
    </location>
</feature>
<feature type="region of interest" description="Disordered" evidence="1">
    <location>
        <begin position="59"/>
        <end position="80"/>
    </location>
</feature>
<gene>
    <name evidence="3" type="ORF">NS334_08525</name>
</gene>
<proteinExistence type="predicted"/>
<dbReference type="Gene3D" id="1.10.30.50">
    <property type="match status" value="1"/>
</dbReference>
<dbReference type="InterPro" id="IPR002711">
    <property type="entry name" value="HNH"/>
</dbReference>
<protein>
    <recommendedName>
        <fullName evidence="2">HNH nuclease domain-containing protein</fullName>
    </recommendedName>
</protein>
<dbReference type="CDD" id="cd00085">
    <property type="entry name" value="HNHc"/>
    <property type="match status" value="1"/>
</dbReference>
<reference evidence="3 4" key="1">
    <citation type="journal article" date="2016" name="Front. Microbiol.">
        <title>Genomic Resource of Rice Seed Associated Bacteria.</title>
        <authorList>
            <person name="Midha S."/>
            <person name="Bansal K."/>
            <person name="Sharma S."/>
            <person name="Kumar N."/>
            <person name="Patil P.P."/>
            <person name="Chaudhry V."/>
            <person name="Patil P.B."/>
        </authorList>
    </citation>
    <scope>NUCLEOTIDE SEQUENCE [LARGE SCALE GENOMIC DNA]</scope>
    <source>
        <strain evidence="3 4">NS334</strain>
    </source>
</reference>
<evidence type="ECO:0000313" key="4">
    <source>
        <dbReference type="Proteomes" id="UP000074310"/>
    </source>
</evidence>
<feature type="compositionally biased region" description="Basic and acidic residues" evidence="1">
    <location>
        <begin position="59"/>
        <end position="79"/>
    </location>
</feature>
<dbReference type="GO" id="GO:0008270">
    <property type="term" value="F:zinc ion binding"/>
    <property type="evidence" value="ECO:0007669"/>
    <property type="project" value="InterPro"/>
</dbReference>